<dbReference type="EMBL" id="CP020953">
    <property type="protein sequence ID" value="AWI06714.1"/>
    <property type="molecule type" value="Genomic_DNA"/>
</dbReference>
<evidence type="ECO:0000313" key="3">
    <source>
        <dbReference type="Proteomes" id="UP000244910"/>
    </source>
</evidence>
<dbReference type="RefSeq" id="WP_032079729.1">
    <property type="nucleotide sequence ID" value="NZ_CP020953.1"/>
</dbReference>
<gene>
    <name evidence="1" type="ORF">B9W14_03370</name>
    <name evidence="2" type="ORF">B9W14_20185</name>
</gene>
<accession>A0A2U8DLE3</accession>
<proteinExistence type="predicted"/>
<reference evidence="1" key="1">
    <citation type="submission" date="2017-04" db="EMBL/GenBank/DDBJ databases">
        <authorList>
            <person name="Afonso C.L."/>
            <person name="Miller P.J."/>
            <person name="Scott M.A."/>
            <person name="Spackman E."/>
            <person name="Goraichik I."/>
            <person name="Dimitrov K.M."/>
            <person name="Suarez D.L."/>
            <person name="Swayne D.E."/>
        </authorList>
    </citation>
    <scope>NUCLEOTIDE SEQUENCE [LARGE SCALE GENOMIC DNA]</scope>
    <source>
        <strain evidence="1">SL1</strain>
    </source>
</reference>
<dbReference type="KEGG" id="cdrk:B9W14_03370"/>
<evidence type="ECO:0000313" key="1">
    <source>
        <dbReference type="EMBL" id="AWI03560.1"/>
    </source>
</evidence>
<protein>
    <submittedName>
        <fullName evidence="1">Uncharacterized protein</fullName>
    </submittedName>
</protein>
<dbReference type="OrthoDB" id="1911626at2"/>
<sequence length="92" mass="11273">MSQPNIDYMMNMTKEFLSEKIDGIAYTLDFPYELEQRYKKMHREDDDYCELIYECLYEEGIALYNELSDSDFKKLIRKQYNYIKKIAKEGFY</sequence>
<dbReference type="Proteomes" id="UP000244910">
    <property type="component" value="Chromosome"/>
</dbReference>
<keyword evidence="3" id="KW-1185">Reference proteome</keyword>
<name>A0A2U8DLE3_9CLOT</name>
<evidence type="ECO:0000313" key="2">
    <source>
        <dbReference type="EMBL" id="AWI06714.1"/>
    </source>
</evidence>
<reference evidence="3" key="2">
    <citation type="submission" date="2017-04" db="EMBL/GenBank/DDBJ databases">
        <authorList>
            <person name="Song Y."/>
            <person name="Cho B.-K."/>
        </authorList>
    </citation>
    <scope>NUCLEOTIDE SEQUENCE [LARGE SCALE GENOMIC DNA]</scope>
    <source>
        <strain evidence="3">SL1</strain>
    </source>
</reference>
<dbReference type="EMBL" id="CP020953">
    <property type="protein sequence ID" value="AWI03560.1"/>
    <property type="molecule type" value="Genomic_DNA"/>
</dbReference>
<dbReference type="KEGG" id="cdrk:B9W14_20185"/>
<dbReference type="AlphaFoldDB" id="A0A2U8DLE3"/>
<organism evidence="1 3">
    <name type="scientific">Clostridium drakei</name>
    <dbReference type="NCBI Taxonomy" id="332101"/>
    <lineage>
        <taxon>Bacteria</taxon>
        <taxon>Bacillati</taxon>
        <taxon>Bacillota</taxon>
        <taxon>Clostridia</taxon>
        <taxon>Eubacteriales</taxon>
        <taxon>Clostridiaceae</taxon>
        <taxon>Clostridium</taxon>
    </lineage>
</organism>